<dbReference type="InterPro" id="IPR015943">
    <property type="entry name" value="WD40/YVTN_repeat-like_dom_sf"/>
</dbReference>
<evidence type="ECO:0000313" key="6">
    <source>
        <dbReference type="Proteomes" id="UP000443153"/>
    </source>
</evidence>
<dbReference type="RefSeq" id="WP_154369567.1">
    <property type="nucleotide sequence ID" value="NZ_WKJH01000030.1"/>
</dbReference>
<dbReference type="Proteomes" id="UP000443153">
    <property type="component" value="Unassembled WGS sequence"/>
</dbReference>
<dbReference type="Gene3D" id="2.130.10.10">
    <property type="entry name" value="YVTN repeat-like/Quinoprotein amine dehydrogenase"/>
    <property type="match status" value="1"/>
</dbReference>
<keyword evidence="2" id="KW-0677">Repeat</keyword>
<proteinExistence type="predicted"/>
<dbReference type="EMBL" id="WKJH01000030">
    <property type="protein sequence ID" value="MRX66091.1"/>
    <property type="molecule type" value="Genomic_DNA"/>
</dbReference>
<dbReference type="InterPro" id="IPR003644">
    <property type="entry name" value="Calx_beta"/>
</dbReference>
<dbReference type="PANTHER" id="PTHR47197">
    <property type="entry name" value="PROTEIN NIRF"/>
    <property type="match status" value="1"/>
</dbReference>
<reference evidence="5 6" key="1">
    <citation type="submission" date="2019-11" db="EMBL/GenBank/DDBJ databases">
        <title>Maribacter lutea sp. nov., a marine bacterium isolated from intertidal sand.</title>
        <authorList>
            <person name="Liu A."/>
        </authorList>
    </citation>
    <scope>NUCLEOTIDE SEQUENCE [LARGE SCALE GENOMIC DNA]</scope>
    <source>
        <strain evidence="5 6">RZ05</strain>
    </source>
</reference>
<dbReference type="SUPFAM" id="SSF50969">
    <property type="entry name" value="YVTN repeat-like/Quinoprotein amine dehydrogenase"/>
    <property type="match status" value="1"/>
</dbReference>
<gene>
    <name evidence="5" type="ORF">GJ691_18210</name>
</gene>
<keyword evidence="3" id="KW-0106">Calcium</keyword>
<dbReference type="OrthoDB" id="9773938at2"/>
<dbReference type="InterPro" id="IPR038081">
    <property type="entry name" value="CalX-like_sf"/>
</dbReference>
<accession>A0A6I2MQI2</accession>
<dbReference type="Gene3D" id="2.60.40.2030">
    <property type="match status" value="1"/>
</dbReference>
<sequence>MKFKHFFITAALASFIFVGCDDDDDDQPVIGALEVSTAIETADEGAGSVDITFSTTPAIDTDVTITYEVSGTATSGEDYEALTGSVVLPAGDLTVAQSITLIDDEEVESSEDLIVTITTIAGSEDLVIGVKDEATLSITDNDSYPFENGIIVTHEGNFFQGNASISFVSNDYETVQNEVYATVNDVDSWADNIQSMAFNGDFGYIVVNNSQKVEVVNRYTFESVATIDTELLNPRYMAIANGKGYVTNWGDGSDTEDDYVAVIDLEENTVVSKIPVAEGPERLVVKENTIYVAMQGGYNQNNIVTVIDAATNTVSTTVTVGDRPNSLQLDTEGNLWVLSGGNPAWTGNETLAQLDKINTADNTVSASFEFAETEHPGALVTEGSNLYYYLSSSVFKMETASTALPATAEITGLSFYDMAVNEGILYGVDAKDYTSNGSLEIYDLSDYSLLASKEVSIIPGEIYFNGTAER</sequence>
<name>A0A6I2MQI2_9FLAO</name>
<evidence type="ECO:0000256" key="2">
    <source>
        <dbReference type="ARBA" id="ARBA00022737"/>
    </source>
</evidence>
<feature type="domain" description="Calx-beta" evidence="4">
    <location>
        <begin position="24"/>
        <end position="142"/>
    </location>
</feature>
<dbReference type="Pfam" id="PF03160">
    <property type="entry name" value="Calx-beta"/>
    <property type="match status" value="1"/>
</dbReference>
<dbReference type="GO" id="GO:0016020">
    <property type="term" value="C:membrane"/>
    <property type="evidence" value="ECO:0007669"/>
    <property type="project" value="InterPro"/>
</dbReference>
<evidence type="ECO:0000259" key="4">
    <source>
        <dbReference type="Pfam" id="PF03160"/>
    </source>
</evidence>
<keyword evidence="1" id="KW-0732">Signal</keyword>
<evidence type="ECO:0000256" key="1">
    <source>
        <dbReference type="ARBA" id="ARBA00022729"/>
    </source>
</evidence>
<dbReference type="AlphaFoldDB" id="A0A6I2MQI2"/>
<comment type="caution">
    <text evidence="5">The sequence shown here is derived from an EMBL/GenBank/DDBJ whole genome shotgun (WGS) entry which is preliminary data.</text>
</comment>
<dbReference type="InterPro" id="IPR051200">
    <property type="entry name" value="Host-pathogen_enzymatic-act"/>
</dbReference>
<dbReference type="InterPro" id="IPR011044">
    <property type="entry name" value="Quino_amine_DH_bsu"/>
</dbReference>
<evidence type="ECO:0000313" key="5">
    <source>
        <dbReference type="EMBL" id="MRX66091.1"/>
    </source>
</evidence>
<evidence type="ECO:0000256" key="3">
    <source>
        <dbReference type="ARBA" id="ARBA00022837"/>
    </source>
</evidence>
<dbReference type="GO" id="GO:0007154">
    <property type="term" value="P:cell communication"/>
    <property type="evidence" value="ECO:0007669"/>
    <property type="project" value="InterPro"/>
</dbReference>
<dbReference type="SUPFAM" id="SSF141072">
    <property type="entry name" value="CalX-like"/>
    <property type="match status" value="1"/>
</dbReference>
<organism evidence="5 6">
    <name type="scientific">Maribacter luteus</name>
    <dbReference type="NCBI Taxonomy" id="2594478"/>
    <lineage>
        <taxon>Bacteria</taxon>
        <taxon>Pseudomonadati</taxon>
        <taxon>Bacteroidota</taxon>
        <taxon>Flavobacteriia</taxon>
        <taxon>Flavobacteriales</taxon>
        <taxon>Flavobacteriaceae</taxon>
        <taxon>Maribacter</taxon>
    </lineage>
</organism>
<dbReference type="PROSITE" id="PS51257">
    <property type="entry name" value="PROKAR_LIPOPROTEIN"/>
    <property type="match status" value="1"/>
</dbReference>
<protein>
    <recommendedName>
        <fullName evidence="4">Calx-beta domain-containing protein</fullName>
    </recommendedName>
</protein>
<dbReference type="PANTHER" id="PTHR47197:SF3">
    <property type="entry name" value="DIHYDRO-HEME D1 DEHYDROGENASE"/>
    <property type="match status" value="1"/>
</dbReference>
<keyword evidence="6" id="KW-1185">Reference proteome</keyword>